<reference evidence="1 2" key="1">
    <citation type="submission" date="2024-06" db="EMBL/GenBank/DDBJ databases">
        <authorList>
            <person name="Li F."/>
        </authorList>
    </citation>
    <scope>NUCLEOTIDE SEQUENCE [LARGE SCALE GENOMIC DNA]</scope>
    <source>
        <strain evidence="1 2">GXAS 311</strain>
    </source>
</reference>
<dbReference type="EMBL" id="JBEVCJ010000010">
    <property type="protein sequence ID" value="MET1255477.1"/>
    <property type="molecule type" value="Genomic_DNA"/>
</dbReference>
<organism evidence="1 2">
    <name type="scientific">Aliikangiella maris</name>
    <dbReference type="NCBI Taxonomy" id="3162458"/>
    <lineage>
        <taxon>Bacteria</taxon>
        <taxon>Pseudomonadati</taxon>
        <taxon>Pseudomonadota</taxon>
        <taxon>Gammaproteobacteria</taxon>
        <taxon>Oceanospirillales</taxon>
        <taxon>Pleioneaceae</taxon>
        <taxon>Aliikangiella</taxon>
    </lineage>
</organism>
<comment type="caution">
    <text evidence="1">The sequence shown here is derived from an EMBL/GenBank/DDBJ whole genome shotgun (WGS) entry which is preliminary data.</text>
</comment>
<evidence type="ECO:0000313" key="2">
    <source>
        <dbReference type="Proteomes" id="UP001548189"/>
    </source>
</evidence>
<gene>
    <name evidence="1" type="ORF">ABVT43_10095</name>
</gene>
<dbReference type="RefSeq" id="WP_353896063.1">
    <property type="nucleotide sequence ID" value="NZ_JBEVCJ010000010.1"/>
</dbReference>
<evidence type="ECO:0000313" key="1">
    <source>
        <dbReference type="EMBL" id="MET1255477.1"/>
    </source>
</evidence>
<sequence length="214" mass="22849">MQPGMGTITATKIQTSSYIQQKFYTTKALVNTLQSNVNSSTIPSDIVDSGWDLYACNSCQNALLEYVYNNPTNGQDWANIFNVLSDTLGLTNINIAIRLTVTLADGSTISLKFKLSRVNDSWVQGVYEVDFENSKDGEGNKLVIIINDSPSPSGGGADFAGGTGSDNYQSYIDALRRAGAPITVNGDVPEGARVTCYRASSGRTVCVLTGMGGF</sequence>
<proteinExistence type="predicted"/>
<protein>
    <submittedName>
        <fullName evidence="1">Uncharacterized protein</fullName>
    </submittedName>
</protein>
<keyword evidence="2" id="KW-1185">Reference proteome</keyword>
<dbReference type="Proteomes" id="UP001548189">
    <property type="component" value="Unassembled WGS sequence"/>
</dbReference>
<name>A0ABV2BU79_9GAMM</name>
<accession>A0ABV2BU79</accession>